<dbReference type="Gene3D" id="3.40.50.300">
    <property type="entry name" value="P-loop containing nucleotide triphosphate hydrolases"/>
    <property type="match status" value="1"/>
</dbReference>
<dbReference type="PROSITE" id="PS00211">
    <property type="entry name" value="ABC_TRANSPORTER_1"/>
    <property type="match status" value="1"/>
</dbReference>
<dbReference type="PANTHER" id="PTHR48042">
    <property type="entry name" value="ABC TRANSPORTER G FAMILY MEMBER 11"/>
    <property type="match status" value="1"/>
</dbReference>
<feature type="transmembrane region" description="Helical" evidence="9">
    <location>
        <begin position="487"/>
        <end position="520"/>
    </location>
</feature>
<dbReference type="OrthoDB" id="66620at2759"/>
<dbReference type="GO" id="GO:0005524">
    <property type="term" value="F:ATP binding"/>
    <property type="evidence" value="ECO:0007669"/>
    <property type="project" value="UniProtKB-KW"/>
</dbReference>
<evidence type="ECO:0000256" key="5">
    <source>
        <dbReference type="ARBA" id="ARBA00022741"/>
    </source>
</evidence>
<evidence type="ECO:0000256" key="4">
    <source>
        <dbReference type="ARBA" id="ARBA00022692"/>
    </source>
</evidence>
<feature type="transmembrane region" description="Helical" evidence="9">
    <location>
        <begin position="373"/>
        <end position="395"/>
    </location>
</feature>
<dbReference type="GO" id="GO:0016020">
    <property type="term" value="C:membrane"/>
    <property type="evidence" value="ECO:0007669"/>
    <property type="project" value="UniProtKB-SubCell"/>
</dbReference>
<evidence type="ECO:0000256" key="2">
    <source>
        <dbReference type="ARBA" id="ARBA00005814"/>
    </source>
</evidence>
<keyword evidence="5" id="KW-0547">Nucleotide-binding</keyword>
<gene>
    <name evidence="11" type="ORF">BRENAR_LOCUS2187</name>
</gene>
<keyword evidence="7 9" id="KW-1133">Transmembrane helix</keyword>
<evidence type="ECO:0000313" key="12">
    <source>
        <dbReference type="Proteomes" id="UP000290900"/>
    </source>
</evidence>
<feature type="transmembrane region" description="Helical" evidence="9">
    <location>
        <begin position="527"/>
        <end position="547"/>
    </location>
</feature>
<dbReference type="Pfam" id="PF00005">
    <property type="entry name" value="ABC_tran"/>
    <property type="match status" value="1"/>
</dbReference>
<protein>
    <submittedName>
        <fullName evidence="11">DEKNAAC102504</fullName>
    </submittedName>
</protein>
<keyword evidence="12" id="KW-1185">Reference proteome</keyword>
<dbReference type="GO" id="GO:0016887">
    <property type="term" value="F:ATP hydrolysis activity"/>
    <property type="evidence" value="ECO:0007669"/>
    <property type="project" value="InterPro"/>
</dbReference>
<evidence type="ECO:0000256" key="6">
    <source>
        <dbReference type="ARBA" id="ARBA00022840"/>
    </source>
</evidence>
<keyword evidence="3" id="KW-0813">Transport</keyword>
<dbReference type="InterPro" id="IPR003593">
    <property type="entry name" value="AAA+_ATPase"/>
</dbReference>
<evidence type="ECO:0000256" key="1">
    <source>
        <dbReference type="ARBA" id="ARBA00004141"/>
    </source>
</evidence>
<dbReference type="InterPro" id="IPR043926">
    <property type="entry name" value="ABCG_dom"/>
</dbReference>
<dbReference type="SMART" id="SM00382">
    <property type="entry name" value="AAA"/>
    <property type="match status" value="1"/>
</dbReference>
<feature type="transmembrane region" description="Helical" evidence="9">
    <location>
        <begin position="611"/>
        <end position="631"/>
    </location>
</feature>
<evidence type="ECO:0000256" key="9">
    <source>
        <dbReference type="SAM" id="Phobius"/>
    </source>
</evidence>
<feature type="domain" description="ABC transporter" evidence="10">
    <location>
        <begin position="9"/>
        <end position="271"/>
    </location>
</feature>
<evidence type="ECO:0000259" key="10">
    <source>
        <dbReference type="PROSITE" id="PS50893"/>
    </source>
</evidence>
<dbReference type="InterPro" id="IPR017871">
    <property type="entry name" value="ABC_transporter-like_CS"/>
</dbReference>
<sequence length="637" mass="72193">MTDKNISSFNWRNITLELPQKGENVKLLSNVSGFACSGEIMAIMGPSGSGKTTLLNVLAQRNGFLPGGYNLSGTVFTDAFEVNPSNVQLFSSYVEQEDSLIGSLTVRETVDYSCRLSDAAVAEFERKHKNVNDKESQLAPRDERVRNLLEMVGLQNQLDTLVGTHLQKGISGGQKRRLSVASQLINSPSVLFLDEPTSGLDSTASHYVVKVIKEIARTYNMIILISIHQPSTSTFQLFDKVLFLSKGKTIYNGYLTKLNDYFAGIGKTIPNYYNPAEYVLEMINTDFTKRIDAGDEVEEERLEEIGTICSSVDCLNEKWESSSLKEEPDSPDFESKRQHILGITKNRCCQFKFNLQQTLILVKRLAIKSRRDVLAYYVRIIMYLGLAILMGTVWLRLNSNQDKIQPITNAIFFSGAFMSFMSVAYIPAYIEDYQTYRKEHMNGLYGPFAFVVSNFIIGLPFIFVIAILFSVITYFMCNFRHSATAFWYYVMWLFLDLVAAESMTVFVCTVFPVFVVALAITAFLNGLWMAVGGFLVSSNILNVFWYYTFYWIDYQRYVFQGMMFNEFTGGRAFNCGSSCHCMYSSPLEDQCKIEGTAVLKQMGYGSNETGMWVGIMIAIIFAYRLGSYLVLKFWRKS</sequence>
<feature type="transmembrane region" description="Helical" evidence="9">
    <location>
        <begin position="407"/>
        <end position="428"/>
    </location>
</feature>
<dbReference type="PROSITE" id="PS50893">
    <property type="entry name" value="ABC_TRANSPORTER_2"/>
    <property type="match status" value="1"/>
</dbReference>
<dbReference type="InParanoid" id="A0A448YKJ9"/>
<evidence type="ECO:0000256" key="8">
    <source>
        <dbReference type="ARBA" id="ARBA00023136"/>
    </source>
</evidence>
<reference evidence="11 12" key="1">
    <citation type="submission" date="2018-12" db="EMBL/GenBank/DDBJ databases">
        <authorList>
            <person name="Tiukova I."/>
            <person name="Dainat J."/>
        </authorList>
    </citation>
    <scope>NUCLEOTIDE SEQUENCE [LARGE SCALE GENOMIC DNA]</scope>
</reference>
<dbReference type="AlphaFoldDB" id="A0A448YKJ9"/>
<dbReference type="SUPFAM" id="SSF52540">
    <property type="entry name" value="P-loop containing nucleoside triphosphate hydrolases"/>
    <property type="match status" value="1"/>
</dbReference>
<comment type="subcellular location">
    <subcellularLocation>
        <location evidence="1">Membrane</location>
        <topology evidence="1">Multi-pass membrane protein</topology>
    </subcellularLocation>
</comment>
<dbReference type="InterPro" id="IPR052215">
    <property type="entry name" value="Plant_ABCG"/>
</dbReference>
<dbReference type="InterPro" id="IPR027417">
    <property type="entry name" value="P-loop_NTPase"/>
</dbReference>
<feature type="transmembrane region" description="Helical" evidence="9">
    <location>
        <begin position="448"/>
        <end position="475"/>
    </location>
</feature>
<dbReference type="GO" id="GO:0140359">
    <property type="term" value="F:ABC-type transporter activity"/>
    <property type="evidence" value="ECO:0007669"/>
    <property type="project" value="InterPro"/>
</dbReference>
<keyword evidence="6" id="KW-0067">ATP-binding</keyword>
<dbReference type="InterPro" id="IPR003439">
    <property type="entry name" value="ABC_transporter-like_ATP-bd"/>
</dbReference>
<dbReference type="InterPro" id="IPR013525">
    <property type="entry name" value="ABC2_TM"/>
</dbReference>
<dbReference type="Proteomes" id="UP000290900">
    <property type="component" value="Unassembled WGS sequence"/>
</dbReference>
<name>A0A448YKJ9_BRENA</name>
<evidence type="ECO:0000256" key="3">
    <source>
        <dbReference type="ARBA" id="ARBA00022448"/>
    </source>
</evidence>
<keyword evidence="4 9" id="KW-0812">Transmembrane</keyword>
<evidence type="ECO:0000313" key="11">
    <source>
        <dbReference type="EMBL" id="VEU21454.1"/>
    </source>
</evidence>
<dbReference type="STRING" id="13370.A0A448YKJ9"/>
<dbReference type="EMBL" id="CAACVR010000012">
    <property type="protein sequence ID" value="VEU21454.1"/>
    <property type="molecule type" value="Genomic_DNA"/>
</dbReference>
<evidence type="ECO:0000256" key="7">
    <source>
        <dbReference type="ARBA" id="ARBA00022989"/>
    </source>
</evidence>
<keyword evidence="8 9" id="KW-0472">Membrane</keyword>
<organism evidence="11 12">
    <name type="scientific">Brettanomyces naardenensis</name>
    <name type="common">Yeast</name>
    <dbReference type="NCBI Taxonomy" id="13370"/>
    <lineage>
        <taxon>Eukaryota</taxon>
        <taxon>Fungi</taxon>
        <taxon>Dikarya</taxon>
        <taxon>Ascomycota</taxon>
        <taxon>Saccharomycotina</taxon>
        <taxon>Pichiomycetes</taxon>
        <taxon>Pichiales</taxon>
        <taxon>Pichiaceae</taxon>
        <taxon>Brettanomyces</taxon>
    </lineage>
</organism>
<dbReference type="Pfam" id="PF01061">
    <property type="entry name" value="ABC2_membrane"/>
    <property type="match status" value="1"/>
</dbReference>
<dbReference type="Pfam" id="PF19055">
    <property type="entry name" value="ABC2_membrane_7"/>
    <property type="match status" value="1"/>
</dbReference>
<dbReference type="PANTHER" id="PTHR48042:SF11">
    <property type="entry name" value="ABC TRANSPORTER G FAMILY MEMBER 11"/>
    <property type="match status" value="1"/>
</dbReference>
<accession>A0A448YKJ9</accession>
<comment type="similarity">
    <text evidence="2">Belongs to the ABC transporter superfamily. ABCG family. Eye pigment precursor importer (TC 3.A.1.204) subfamily.</text>
</comment>
<proteinExistence type="inferred from homology"/>